<gene>
    <name evidence="1" type="ORF">VTAP4600_B1092</name>
</gene>
<sequence length="127" mass="14158">MRIVVEMDSSVESTPVILDGGSDLASLVIVVAQSSPSSSSPCFQAIKQSSFAERRLFFFDRVCYRNNIPAFVLLGTDGQRHTMKDSHICSSAKYRDDESLLMRIVRFILKEPDGCRQCFAMVLTATL</sequence>
<reference evidence="1 2" key="1">
    <citation type="submission" date="2017-10" db="EMBL/GenBank/DDBJ databases">
        <authorList>
            <person name="Banno H."/>
            <person name="Chua N.-H."/>
        </authorList>
    </citation>
    <scope>NUCLEOTIDE SEQUENCE [LARGE SCALE GENOMIC DNA]</scope>
    <source>
        <strain evidence="1">Vibrio tapetis CECT4600</strain>
    </source>
</reference>
<dbReference type="Proteomes" id="UP000235828">
    <property type="component" value="Chromosome B"/>
</dbReference>
<proteinExistence type="predicted"/>
<organism evidence="1 2">
    <name type="scientific">Vibrio tapetis subsp. tapetis</name>
    <dbReference type="NCBI Taxonomy" id="1671868"/>
    <lineage>
        <taxon>Bacteria</taxon>
        <taxon>Pseudomonadati</taxon>
        <taxon>Pseudomonadota</taxon>
        <taxon>Gammaproteobacteria</taxon>
        <taxon>Vibrionales</taxon>
        <taxon>Vibrionaceae</taxon>
        <taxon>Vibrio</taxon>
    </lineage>
</organism>
<dbReference type="AlphaFoldDB" id="A0A2N8ZLB4"/>
<name>A0A2N8ZLB4_9VIBR</name>
<dbReference type="KEGG" id="vta:B1092"/>
<dbReference type="EMBL" id="LT960612">
    <property type="protein sequence ID" value="SON52703.1"/>
    <property type="molecule type" value="Genomic_DNA"/>
</dbReference>
<evidence type="ECO:0000313" key="1">
    <source>
        <dbReference type="EMBL" id="SON52703.1"/>
    </source>
</evidence>
<protein>
    <submittedName>
        <fullName evidence="1">Uncharacterized protein</fullName>
    </submittedName>
</protein>
<evidence type="ECO:0000313" key="2">
    <source>
        <dbReference type="Proteomes" id="UP000235828"/>
    </source>
</evidence>
<accession>A0A2N8ZLB4</accession>
<keyword evidence="2" id="KW-1185">Reference proteome</keyword>